<gene>
    <name evidence="3" type="ORF">BRAN1462_LOCUS31008</name>
</gene>
<feature type="compositionally biased region" description="Polar residues" evidence="1">
    <location>
        <begin position="151"/>
        <end position="165"/>
    </location>
</feature>
<proteinExistence type="predicted"/>
<evidence type="ECO:0000313" key="3">
    <source>
        <dbReference type="EMBL" id="CAD9579770.1"/>
    </source>
</evidence>
<feature type="compositionally biased region" description="Low complexity" evidence="1">
    <location>
        <begin position="76"/>
        <end position="101"/>
    </location>
</feature>
<accession>A0A7S2KKQ2</accession>
<evidence type="ECO:0000256" key="2">
    <source>
        <dbReference type="SAM" id="SignalP"/>
    </source>
</evidence>
<reference evidence="3" key="1">
    <citation type="submission" date="2021-01" db="EMBL/GenBank/DDBJ databases">
        <authorList>
            <person name="Corre E."/>
            <person name="Pelletier E."/>
            <person name="Niang G."/>
            <person name="Scheremetjew M."/>
            <person name="Finn R."/>
            <person name="Kale V."/>
            <person name="Holt S."/>
            <person name="Cochrane G."/>
            <person name="Meng A."/>
            <person name="Brown T."/>
            <person name="Cohen L."/>
        </authorList>
    </citation>
    <scope>NUCLEOTIDE SEQUENCE</scope>
    <source>
        <strain evidence="3">RCC3387</strain>
    </source>
</reference>
<dbReference type="AlphaFoldDB" id="A0A7S2KKQ2"/>
<evidence type="ECO:0008006" key="4">
    <source>
        <dbReference type="Google" id="ProtNLM"/>
    </source>
</evidence>
<evidence type="ECO:0000256" key="1">
    <source>
        <dbReference type="SAM" id="MobiDB-lite"/>
    </source>
</evidence>
<organism evidence="3">
    <name type="scientific">Zooxanthella nutricula</name>
    <dbReference type="NCBI Taxonomy" id="1333877"/>
    <lineage>
        <taxon>Eukaryota</taxon>
        <taxon>Sar</taxon>
        <taxon>Alveolata</taxon>
        <taxon>Dinophyceae</taxon>
        <taxon>Peridiniales</taxon>
        <taxon>Peridiniales incertae sedis</taxon>
        <taxon>Zooxanthella</taxon>
    </lineage>
</organism>
<protein>
    <recommendedName>
        <fullName evidence="4">Phasin domain-containing protein</fullName>
    </recommendedName>
</protein>
<feature type="region of interest" description="Disordered" evidence="1">
    <location>
        <begin position="42"/>
        <end position="187"/>
    </location>
</feature>
<feature type="compositionally biased region" description="Low complexity" evidence="1">
    <location>
        <begin position="48"/>
        <end position="69"/>
    </location>
</feature>
<sequence length="411" mass="42741">MARLPVLLATLGLADCLHQLPRFARLGTQGVSLLMNDTELNASRMSEPSVSTASTPARSSTPEPEAQSQAPPPTPSSGTETPSEETLAPSSGTPTTSAGPTQLPVSEGQPHELSTSRMRDRNDAPLEESPALANGTSTTAEGPKRLRTSEGKLQTTPAPQANMTDDTPMAPPNTTNSSRDLAGRMSSASEEAAYASVLAKQAESFAQEYRKAKAKAAQYALEVVEAAKVVRRASREAVNASEFTAGAAKVVNGEAEFINGTNITLSSLVAEEAARTAREAAENVDRALASFRGFEADAKRAAAKGLGVAKIMNASINRTLQFSYAASKSLETPMAAAKRIIVAPTTLFSSTSTTTVATTTSITTPSPMPARTLDYLWPGERSQAHRHAGQAVLGALALVAASTVATGFLGA</sequence>
<feature type="chain" id="PRO_5031178128" description="Phasin domain-containing protein" evidence="2">
    <location>
        <begin position="17"/>
        <end position="411"/>
    </location>
</feature>
<feature type="signal peptide" evidence="2">
    <location>
        <begin position="1"/>
        <end position="16"/>
    </location>
</feature>
<name>A0A7S2KKQ2_9DINO</name>
<dbReference type="EMBL" id="HBGW01048626">
    <property type="protein sequence ID" value="CAD9579770.1"/>
    <property type="molecule type" value="Transcribed_RNA"/>
</dbReference>
<keyword evidence="2" id="KW-0732">Signal</keyword>